<dbReference type="Proteomes" id="UP001151760">
    <property type="component" value="Unassembled WGS sequence"/>
</dbReference>
<dbReference type="EMBL" id="BQNB010010482">
    <property type="protein sequence ID" value="GJS77886.1"/>
    <property type="molecule type" value="Genomic_DNA"/>
</dbReference>
<protein>
    <submittedName>
        <fullName evidence="1">Uncharacterized protein</fullName>
    </submittedName>
</protein>
<gene>
    <name evidence="1" type="ORF">Tco_0727767</name>
</gene>
<comment type="caution">
    <text evidence="1">The sequence shown here is derived from an EMBL/GenBank/DDBJ whole genome shotgun (WGS) entry which is preliminary data.</text>
</comment>
<reference evidence="1" key="2">
    <citation type="submission" date="2022-01" db="EMBL/GenBank/DDBJ databases">
        <authorList>
            <person name="Yamashiro T."/>
            <person name="Shiraishi A."/>
            <person name="Satake H."/>
            <person name="Nakayama K."/>
        </authorList>
    </citation>
    <scope>NUCLEOTIDE SEQUENCE</scope>
</reference>
<evidence type="ECO:0000313" key="2">
    <source>
        <dbReference type="Proteomes" id="UP001151760"/>
    </source>
</evidence>
<name>A0ABQ4YKA2_9ASTR</name>
<evidence type="ECO:0000313" key="1">
    <source>
        <dbReference type="EMBL" id="GJS77886.1"/>
    </source>
</evidence>
<organism evidence="1 2">
    <name type="scientific">Tanacetum coccineum</name>
    <dbReference type="NCBI Taxonomy" id="301880"/>
    <lineage>
        <taxon>Eukaryota</taxon>
        <taxon>Viridiplantae</taxon>
        <taxon>Streptophyta</taxon>
        <taxon>Embryophyta</taxon>
        <taxon>Tracheophyta</taxon>
        <taxon>Spermatophyta</taxon>
        <taxon>Magnoliopsida</taxon>
        <taxon>eudicotyledons</taxon>
        <taxon>Gunneridae</taxon>
        <taxon>Pentapetalae</taxon>
        <taxon>asterids</taxon>
        <taxon>campanulids</taxon>
        <taxon>Asterales</taxon>
        <taxon>Asteraceae</taxon>
        <taxon>Asteroideae</taxon>
        <taxon>Anthemideae</taxon>
        <taxon>Anthemidinae</taxon>
        <taxon>Tanacetum</taxon>
    </lineage>
</organism>
<sequence length="137" mass="13873">MGSGGGGGSPALGGGFGSFGLWGVLGAQKERCFAGGGANGGFLLVVRRIRWVSWSRGLFFYWGGRGGWRGVCVGYGWLGGELGGWGWGGPVAQIVFTATASAAGSESMGGRLRVALEECWGGVGGMDAGRCWGGVCE</sequence>
<reference evidence="1" key="1">
    <citation type="journal article" date="2022" name="Int. J. Mol. Sci.">
        <title>Draft Genome of Tanacetum Coccineum: Genomic Comparison of Closely Related Tanacetum-Family Plants.</title>
        <authorList>
            <person name="Yamashiro T."/>
            <person name="Shiraishi A."/>
            <person name="Nakayama K."/>
            <person name="Satake H."/>
        </authorList>
    </citation>
    <scope>NUCLEOTIDE SEQUENCE</scope>
</reference>
<proteinExistence type="predicted"/>
<keyword evidence="2" id="KW-1185">Reference proteome</keyword>
<accession>A0ABQ4YKA2</accession>